<dbReference type="Proteomes" id="UP001187192">
    <property type="component" value="Unassembled WGS sequence"/>
</dbReference>
<gene>
    <name evidence="2" type="ORF">TIFTF001_024590</name>
</gene>
<accession>A0AA88AVU9</accession>
<evidence type="ECO:0000313" key="2">
    <source>
        <dbReference type="EMBL" id="GMN55468.1"/>
    </source>
</evidence>
<name>A0AA88AVU9_FICCA</name>
<feature type="region of interest" description="Disordered" evidence="1">
    <location>
        <begin position="1"/>
        <end position="55"/>
    </location>
</feature>
<feature type="compositionally biased region" description="Basic and acidic residues" evidence="1">
    <location>
        <begin position="1"/>
        <end position="22"/>
    </location>
</feature>
<feature type="compositionally biased region" description="Basic and acidic residues" evidence="1">
    <location>
        <begin position="31"/>
        <end position="55"/>
    </location>
</feature>
<evidence type="ECO:0000256" key="1">
    <source>
        <dbReference type="SAM" id="MobiDB-lite"/>
    </source>
</evidence>
<keyword evidence="3" id="KW-1185">Reference proteome</keyword>
<dbReference type="EMBL" id="BTGU01000057">
    <property type="protein sequence ID" value="GMN55468.1"/>
    <property type="molecule type" value="Genomic_DNA"/>
</dbReference>
<sequence length="55" mass="6318">MESHFDAIDGVEWRTGEAREGLVDAGNGVEGGRERERGREREDRDTAMRSRKDRL</sequence>
<proteinExistence type="predicted"/>
<dbReference type="Gramene" id="FCD_00018575-RA">
    <property type="protein sequence ID" value="FCD_00018575-RA:cds"/>
    <property type="gene ID" value="FCD_00018575"/>
</dbReference>
<reference evidence="2" key="1">
    <citation type="submission" date="2023-07" db="EMBL/GenBank/DDBJ databases">
        <title>draft genome sequence of fig (Ficus carica).</title>
        <authorList>
            <person name="Takahashi T."/>
            <person name="Nishimura K."/>
        </authorList>
    </citation>
    <scope>NUCLEOTIDE SEQUENCE</scope>
</reference>
<evidence type="ECO:0000313" key="3">
    <source>
        <dbReference type="Proteomes" id="UP001187192"/>
    </source>
</evidence>
<protein>
    <submittedName>
        <fullName evidence="2">Uncharacterized protein</fullName>
    </submittedName>
</protein>
<comment type="caution">
    <text evidence="2">The sequence shown here is derived from an EMBL/GenBank/DDBJ whole genome shotgun (WGS) entry which is preliminary data.</text>
</comment>
<organism evidence="2 3">
    <name type="scientific">Ficus carica</name>
    <name type="common">Common fig</name>
    <dbReference type="NCBI Taxonomy" id="3494"/>
    <lineage>
        <taxon>Eukaryota</taxon>
        <taxon>Viridiplantae</taxon>
        <taxon>Streptophyta</taxon>
        <taxon>Embryophyta</taxon>
        <taxon>Tracheophyta</taxon>
        <taxon>Spermatophyta</taxon>
        <taxon>Magnoliopsida</taxon>
        <taxon>eudicotyledons</taxon>
        <taxon>Gunneridae</taxon>
        <taxon>Pentapetalae</taxon>
        <taxon>rosids</taxon>
        <taxon>fabids</taxon>
        <taxon>Rosales</taxon>
        <taxon>Moraceae</taxon>
        <taxon>Ficeae</taxon>
        <taxon>Ficus</taxon>
    </lineage>
</organism>
<dbReference type="AlphaFoldDB" id="A0AA88AVU9"/>